<gene>
    <name evidence="1" type="ORF">RHMOL_Rhmol06G0179100</name>
</gene>
<organism evidence="1 2">
    <name type="scientific">Rhododendron molle</name>
    <name type="common">Chinese azalea</name>
    <name type="synonym">Azalea mollis</name>
    <dbReference type="NCBI Taxonomy" id="49168"/>
    <lineage>
        <taxon>Eukaryota</taxon>
        <taxon>Viridiplantae</taxon>
        <taxon>Streptophyta</taxon>
        <taxon>Embryophyta</taxon>
        <taxon>Tracheophyta</taxon>
        <taxon>Spermatophyta</taxon>
        <taxon>Magnoliopsida</taxon>
        <taxon>eudicotyledons</taxon>
        <taxon>Gunneridae</taxon>
        <taxon>Pentapetalae</taxon>
        <taxon>asterids</taxon>
        <taxon>Ericales</taxon>
        <taxon>Ericaceae</taxon>
        <taxon>Ericoideae</taxon>
        <taxon>Rhodoreae</taxon>
        <taxon>Rhododendron</taxon>
    </lineage>
</organism>
<proteinExistence type="predicted"/>
<evidence type="ECO:0000313" key="2">
    <source>
        <dbReference type="Proteomes" id="UP001062846"/>
    </source>
</evidence>
<dbReference type="Proteomes" id="UP001062846">
    <property type="component" value="Chromosome 6"/>
</dbReference>
<reference evidence="1" key="1">
    <citation type="submission" date="2022-02" db="EMBL/GenBank/DDBJ databases">
        <title>Plant Genome Project.</title>
        <authorList>
            <person name="Zhang R.-G."/>
        </authorList>
    </citation>
    <scope>NUCLEOTIDE SEQUENCE</scope>
    <source>
        <strain evidence="1">AT1</strain>
    </source>
</reference>
<name>A0ACC0NFS7_RHOML</name>
<evidence type="ECO:0000313" key="1">
    <source>
        <dbReference type="EMBL" id="KAI8551348.1"/>
    </source>
</evidence>
<protein>
    <submittedName>
        <fullName evidence="1">Uncharacterized protein</fullName>
    </submittedName>
</protein>
<comment type="caution">
    <text evidence="1">The sequence shown here is derived from an EMBL/GenBank/DDBJ whole genome shotgun (WGS) entry which is preliminary data.</text>
</comment>
<sequence>MKGLIGGIGGFWKWPPFDSQRRRQNRRKDRGSKPSDWSDSTGGVTDYQFPLKQALTAGALALAGDTIAQLRQRWVKAQALEDQSPPFPHHDESSQDVTGTLLSDHDFLRALRMASYGFLLYGPGSYAWYQYLDRCMPNRTVENLLLKVLLNQIVLGPAVIAVVFAWNNMWQGKLFELPNKYKNDALPTLFTGFRFWIPVSALNFGYVLSLQGCSSSSPCSFHVDGLYILELLLVFNYEQVTLYRECMKSGSNQFFFKCMPGFLFNFQALLWHRDQNTKKAAIHRCFFQKIRTTFQLSVHQQTMSGRTNNFPLVQTQGNRRPGEGYDAGASNAIDWNSVRNAMFPRPPFRAGQNSRGGFQVPWLPTDDQRVMAGAWGLSRFPEPPISPLPLRGDEIARNYIHPRPGQRIPESPPRFVAPSLQLPTQQEEESRLSHDEQKKALNKLKKEIYNPTPKRLARRLSLYYRDSGDATARNSRFTEKGDEEYEEKCAVCLDDLEPKQLIIRTPCDHMFHEECIVPWVKSHGQCPVCRFAICERMKQNLVPPNNNITTAHVPVDLLIELLRWDI</sequence>
<dbReference type="EMBL" id="CM046393">
    <property type="protein sequence ID" value="KAI8551348.1"/>
    <property type="molecule type" value="Genomic_DNA"/>
</dbReference>
<accession>A0ACC0NFS7</accession>
<keyword evidence="2" id="KW-1185">Reference proteome</keyword>